<keyword evidence="5 7" id="KW-0472">Membrane</keyword>
<feature type="coiled-coil region" evidence="6">
    <location>
        <begin position="278"/>
        <end position="305"/>
    </location>
</feature>
<evidence type="ECO:0000256" key="7">
    <source>
        <dbReference type="SAM" id="Phobius"/>
    </source>
</evidence>
<dbReference type="Pfam" id="PF00990">
    <property type="entry name" value="GGDEF"/>
    <property type="match status" value="1"/>
</dbReference>
<keyword evidence="3 7" id="KW-0812">Transmembrane</keyword>
<dbReference type="PROSITE" id="PS50887">
    <property type="entry name" value="GGDEF"/>
    <property type="match status" value="1"/>
</dbReference>
<dbReference type="PANTHER" id="PTHR44757">
    <property type="entry name" value="DIGUANYLATE CYCLASE DGCP"/>
    <property type="match status" value="1"/>
</dbReference>
<dbReference type="InterPro" id="IPR035919">
    <property type="entry name" value="EAL_sf"/>
</dbReference>
<dbReference type="AlphaFoldDB" id="A0AAW3ZSB9"/>
<dbReference type="GO" id="GO:0005886">
    <property type="term" value="C:plasma membrane"/>
    <property type="evidence" value="ECO:0007669"/>
    <property type="project" value="UniProtKB-SubCell"/>
</dbReference>
<dbReference type="Proteomes" id="UP000613768">
    <property type="component" value="Unassembled WGS sequence"/>
</dbReference>
<dbReference type="NCBIfam" id="TIGR00254">
    <property type="entry name" value="GGDEF"/>
    <property type="match status" value="1"/>
</dbReference>
<evidence type="ECO:0000259" key="8">
    <source>
        <dbReference type="PROSITE" id="PS50112"/>
    </source>
</evidence>
<dbReference type="SUPFAM" id="SSF141868">
    <property type="entry name" value="EAL domain-like"/>
    <property type="match status" value="1"/>
</dbReference>
<dbReference type="InterPro" id="IPR001633">
    <property type="entry name" value="EAL_dom"/>
</dbReference>
<evidence type="ECO:0000313" key="12">
    <source>
        <dbReference type="EMBL" id="MBD8527755.1"/>
    </source>
</evidence>
<dbReference type="InterPro" id="IPR029787">
    <property type="entry name" value="Nucleotide_cyclase"/>
</dbReference>
<feature type="transmembrane region" description="Helical" evidence="7">
    <location>
        <begin position="148"/>
        <end position="170"/>
    </location>
</feature>
<dbReference type="Pfam" id="PF08448">
    <property type="entry name" value="PAS_4"/>
    <property type="match status" value="1"/>
</dbReference>
<dbReference type="InterPro" id="IPR035965">
    <property type="entry name" value="PAS-like_dom_sf"/>
</dbReference>
<dbReference type="InterPro" id="IPR013656">
    <property type="entry name" value="PAS_4"/>
</dbReference>
<dbReference type="CDD" id="cd01948">
    <property type="entry name" value="EAL"/>
    <property type="match status" value="1"/>
</dbReference>
<evidence type="ECO:0000256" key="4">
    <source>
        <dbReference type="ARBA" id="ARBA00022989"/>
    </source>
</evidence>
<dbReference type="SMART" id="SM00086">
    <property type="entry name" value="PAC"/>
    <property type="match status" value="1"/>
</dbReference>
<dbReference type="Pfam" id="PF00563">
    <property type="entry name" value="EAL"/>
    <property type="match status" value="1"/>
</dbReference>
<feature type="domain" description="GGDEF" evidence="11">
    <location>
        <begin position="586"/>
        <end position="719"/>
    </location>
</feature>
<dbReference type="InterPro" id="IPR000700">
    <property type="entry name" value="PAS-assoc_C"/>
</dbReference>
<feature type="domain" description="PAC" evidence="9">
    <location>
        <begin position="501"/>
        <end position="554"/>
    </location>
</feature>
<evidence type="ECO:0000313" key="13">
    <source>
        <dbReference type="Proteomes" id="UP000613768"/>
    </source>
</evidence>
<keyword evidence="13" id="KW-1185">Reference proteome</keyword>
<organism evidence="12 13">
    <name type="scientific">Pseudomarimonas arenosa</name>
    <dbReference type="NCBI Taxonomy" id="2774145"/>
    <lineage>
        <taxon>Bacteria</taxon>
        <taxon>Pseudomonadati</taxon>
        <taxon>Pseudomonadota</taxon>
        <taxon>Gammaproteobacteria</taxon>
        <taxon>Lysobacterales</taxon>
        <taxon>Lysobacteraceae</taxon>
        <taxon>Pseudomarimonas</taxon>
    </lineage>
</organism>
<dbReference type="SMART" id="SM00267">
    <property type="entry name" value="GGDEF"/>
    <property type="match status" value="1"/>
</dbReference>
<keyword evidence="6" id="KW-0175">Coiled coil</keyword>
<dbReference type="PANTHER" id="PTHR44757:SF2">
    <property type="entry name" value="BIOFILM ARCHITECTURE MAINTENANCE PROTEIN MBAA"/>
    <property type="match status" value="1"/>
</dbReference>
<dbReference type="InterPro" id="IPR001610">
    <property type="entry name" value="PAC"/>
</dbReference>
<accession>A0AAW3ZSB9</accession>
<dbReference type="Gene3D" id="3.20.20.450">
    <property type="entry name" value="EAL domain"/>
    <property type="match status" value="1"/>
</dbReference>
<dbReference type="InterPro" id="IPR000014">
    <property type="entry name" value="PAS"/>
</dbReference>
<gene>
    <name evidence="12" type="ORF">IFO71_18570</name>
</gene>
<dbReference type="InterPro" id="IPR007895">
    <property type="entry name" value="MASE1"/>
</dbReference>
<feature type="transmembrane region" description="Helical" evidence="7">
    <location>
        <begin position="74"/>
        <end position="95"/>
    </location>
</feature>
<protein>
    <submittedName>
        <fullName evidence="12">EAL domain-containing protein</fullName>
    </submittedName>
</protein>
<feature type="transmembrane region" description="Helical" evidence="7">
    <location>
        <begin position="225"/>
        <end position="243"/>
    </location>
</feature>
<dbReference type="RefSeq" id="WP_192031177.1">
    <property type="nucleotide sequence ID" value="NZ_JACYTR010000063.1"/>
</dbReference>
<reference evidence="12 13" key="1">
    <citation type="submission" date="2020-09" db="EMBL/GenBank/DDBJ databases">
        <title>Pseudoxanthomonas sp. CAU 1598 isolated from sand of Yaerae Beach.</title>
        <authorList>
            <person name="Kim W."/>
        </authorList>
    </citation>
    <scope>NUCLEOTIDE SEQUENCE [LARGE SCALE GENOMIC DNA]</scope>
    <source>
        <strain evidence="12 13">CAU 1598</strain>
    </source>
</reference>
<evidence type="ECO:0000256" key="1">
    <source>
        <dbReference type="ARBA" id="ARBA00004651"/>
    </source>
</evidence>
<evidence type="ECO:0000256" key="5">
    <source>
        <dbReference type="ARBA" id="ARBA00023136"/>
    </source>
</evidence>
<keyword evidence="4 7" id="KW-1133">Transmembrane helix</keyword>
<name>A0AAW3ZSB9_9GAMM</name>
<dbReference type="CDD" id="cd00130">
    <property type="entry name" value="PAS"/>
    <property type="match status" value="2"/>
</dbReference>
<evidence type="ECO:0000256" key="6">
    <source>
        <dbReference type="SAM" id="Coils"/>
    </source>
</evidence>
<dbReference type="EMBL" id="JACYTR010000063">
    <property type="protein sequence ID" value="MBD8527755.1"/>
    <property type="molecule type" value="Genomic_DNA"/>
</dbReference>
<sequence>MTGLLPAYRLLLLALAYYGCARLGLSLPLVTGYVTVLWLPSGIAVAALYRWGLGYWPAVYLAALAVEYKLSQDWGVSLGIAVSNTLAPLAAAWVLRRGQFSTTQPSARDLLVLLFGAALGCMLISASGGTLGLYLSGAVQAPQLSGTWLSWWLGDAVGVLAGGLPLLLLHRQDLHWSRYAERAPELLATVGFALIVGLLPLLSGVRTLAFDLLPLAGVIWLSLRFSLWPALALALALSLLQALEVSRIGPSLSAEAALAELIHLWTYVTTLFAVAMLVAGLNAERERSRQQLQESEQRYRSLIEHAPEAIVVLDPELGHFVEVNQEAERLFACSRARLLTLGPAELSPERQPDGRLSAEAARENIGRALGGEMPQFRWTHLDDQGRQFTCEVRLLCLPATDRRLIRGSLIDISEELQLEQLRQEQEDRLRLALEASGDGVWDWHIQKHREYYSPRLLAMYGYSSEDIEPSPDSFDRLTHPDDVAAMQADREAHWHGETDSYVNEHRIRCKDGSWKWVLSRGAVVSRDGDGSPLRMVGTHTDISARKEIEDRVWRQANFDGLTGLPNRHFLRRALERMVEEGIAVQGGLSLLFIDLDGFKEVNDTYGHDLGDQLLIEAARRIDSLISAPHQAARLGGDEFTVVLRGVVDIETVDSIATQLVAVLDQKFEFAGHEAFVSASIGISRLPQDAHSVSELFKHADQALYVAKDLGRNRYAHFSPELQRATEHKVRLGLELRTALAEQQFFLCYQPIVDLQQAKAQEVEALLRWRHPERGLISPNEFVPVAESAGLIAAIGDWVFRQGVRQLAHWRRSLDPDMRLSINKSPAQFRAPTSYLEEWLQLLASLRLPGAAVSIEITEGLLLERGSDVSSTLQRIRDVGLTISIDDFGTGYSSLAYLQEFAVDFLKIDRSFVRHLPDDPRTASLCRAIIVMAHELGFRVIAEGVETQAQALWLLRAGCDLAQGFYFGKAVPADEAPDVLRHLNQQLPQLLEAELGLSDVQR</sequence>
<evidence type="ECO:0000256" key="3">
    <source>
        <dbReference type="ARBA" id="ARBA00022692"/>
    </source>
</evidence>
<dbReference type="SMART" id="SM00091">
    <property type="entry name" value="PAS"/>
    <property type="match status" value="2"/>
</dbReference>
<keyword evidence="2" id="KW-1003">Cell membrane</keyword>
<dbReference type="PROSITE" id="PS50112">
    <property type="entry name" value="PAS"/>
    <property type="match status" value="1"/>
</dbReference>
<dbReference type="NCBIfam" id="TIGR00229">
    <property type="entry name" value="sensory_box"/>
    <property type="match status" value="2"/>
</dbReference>
<dbReference type="PROSITE" id="PS50883">
    <property type="entry name" value="EAL"/>
    <property type="match status" value="1"/>
</dbReference>
<dbReference type="Pfam" id="PF08447">
    <property type="entry name" value="PAS_3"/>
    <property type="match status" value="1"/>
</dbReference>
<proteinExistence type="predicted"/>
<feature type="transmembrane region" description="Helical" evidence="7">
    <location>
        <begin position="264"/>
        <end position="283"/>
    </location>
</feature>
<feature type="transmembrane region" description="Helical" evidence="7">
    <location>
        <begin position="107"/>
        <end position="128"/>
    </location>
</feature>
<dbReference type="SMART" id="SM00052">
    <property type="entry name" value="EAL"/>
    <property type="match status" value="1"/>
</dbReference>
<feature type="domain" description="EAL" evidence="10">
    <location>
        <begin position="728"/>
        <end position="983"/>
    </location>
</feature>
<evidence type="ECO:0000259" key="11">
    <source>
        <dbReference type="PROSITE" id="PS50887"/>
    </source>
</evidence>
<evidence type="ECO:0000259" key="9">
    <source>
        <dbReference type="PROSITE" id="PS50113"/>
    </source>
</evidence>
<dbReference type="InterPro" id="IPR052155">
    <property type="entry name" value="Biofilm_reg_signaling"/>
</dbReference>
<dbReference type="PROSITE" id="PS50113">
    <property type="entry name" value="PAC"/>
    <property type="match status" value="1"/>
</dbReference>
<feature type="transmembrane region" description="Helical" evidence="7">
    <location>
        <begin position="186"/>
        <end position="205"/>
    </location>
</feature>
<dbReference type="Gene3D" id="3.30.70.270">
    <property type="match status" value="1"/>
</dbReference>
<dbReference type="Pfam" id="PF05231">
    <property type="entry name" value="MASE1"/>
    <property type="match status" value="1"/>
</dbReference>
<comment type="subcellular location">
    <subcellularLocation>
        <location evidence="1">Cell membrane</location>
        <topology evidence="1">Multi-pass membrane protein</topology>
    </subcellularLocation>
</comment>
<evidence type="ECO:0000256" key="2">
    <source>
        <dbReference type="ARBA" id="ARBA00022475"/>
    </source>
</evidence>
<dbReference type="InterPro" id="IPR013655">
    <property type="entry name" value="PAS_fold_3"/>
</dbReference>
<dbReference type="SUPFAM" id="SSF55785">
    <property type="entry name" value="PYP-like sensor domain (PAS domain)"/>
    <property type="match status" value="2"/>
</dbReference>
<feature type="domain" description="PAS" evidence="8">
    <location>
        <begin position="425"/>
        <end position="487"/>
    </location>
</feature>
<dbReference type="CDD" id="cd01949">
    <property type="entry name" value="GGDEF"/>
    <property type="match status" value="1"/>
</dbReference>
<dbReference type="Gene3D" id="3.30.450.20">
    <property type="entry name" value="PAS domain"/>
    <property type="match status" value="2"/>
</dbReference>
<comment type="caution">
    <text evidence="12">The sequence shown here is derived from an EMBL/GenBank/DDBJ whole genome shotgun (WGS) entry which is preliminary data.</text>
</comment>
<dbReference type="InterPro" id="IPR043128">
    <property type="entry name" value="Rev_trsase/Diguanyl_cyclase"/>
</dbReference>
<evidence type="ECO:0000259" key="10">
    <source>
        <dbReference type="PROSITE" id="PS50883"/>
    </source>
</evidence>
<dbReference type="InterPro" id="IPR000160">
    <property type="entry name" value="GGDEF_dom"/>
</dbReference>
<dbReference type="SUPFAM" id="SSF55073">
    <property type="entry name" value="Nucleotide cyclase"/>
    <property type="match status" value="1"/>
</dbReference>